<dbReference type="AlphaFoldDB" id="A0A7G9WFT7"/>
<dbReference type="Gene3D" id="1.20.120.670">
    <property type="entry name" value="N-acetyl-b-d-glucoasminidase"/>
    <property type="match status" value="1"/>
</dbReference>
<dbReference type="InterPro" id="IPR041063">
    <property type="entry name" value="Glyco_H_20C_C"/>
</dbReference>
<accession>A0A7G9WFT7</accession>
<proteinExistence type="inferred from homology"/>
<dbReference type="Gene3D" id="3.20.20.80">
    <property type="entry name" value="Glycosidases"/>
    <property type="match status" value="1"/>
</dbReference>
<reference evidence="5 6" key="1">
    <citation type="submission" date="2020-08" db="EMBL/GenBank/DDBJ databases">
        <authorList>
            <person name="Ren C."/>
            <person name="Gu Y."/>
            <person name="Xu Y."/>
        </authorList>
    </citation>
    <scope>NUCLEOTIDE SEQUENCE [LARGE SCALE GENOMIC DNA]</scope>
    <source>
        <strain evidence="5 6">LBM18003</strain>
    </source>
</reference>
<feature type="domain" description="Glycoside hydrolase family 20 catalytic" evidence="3">
    <location>
        <begin position="154"/>
        <end position="318"/>
    </location>
</feature>
<dbReference type="Pfam" id="PF00728">
    <property type="entry name" value="Glyco_hydro_20"/>
    <property type="match status" value="1"/>
</dbReference>
<keyword evidence="6" id="KW-1185">Reference proteome</keyword>
<dbReference type="InterPro" id="IPR038901">
    <property type="entry name" value="HEXDC-like"/>
</dbReference>
<dbReference type="SUPFAM" id="SSF51445">
    <property type="entry name" value="(Trans)glycosidases"/>
    <property type="match status" value="1"/>
</dbReference>
<keyword evidence="2" id="KW-0378">Hydrolase</keyword>
<feature type="domain" description="Glycoside Hydrolase 20C C-terminal" evidence="4">
    <location>
        <begin position="431"/>
        <end position="606"/>
    </location>
</feature>
<evidence type="ECO:0000256" key="1">
    <source>
        <dbReference type="ARBA" id="ARBA00006285"/>
    </source>
</evidence>
<evidence type="ECO:0000259" key="4">
    <source>
        <dbReference type="Pfam" id="PF18088"/>
    </source>
</evidence>
<dbReference type="GO" id="GO:0004563">
    <property type="term" value="F:beta-N-acetylhexosaminidase activity"/>
    <property type="evidence" value="ECO:0007669"/>
    <property type="project" value="UniProtKB-ARBA"/>
</dbReference>
<protein>
    <submittedName>
        <fullName evidence="5">Beta-N-acetylhexosaminidase</fullName>
    </submittedName>
</protein>
<dbReference type="KEGG" id="caml:H6X83_11500"/>
<dbReference type="EMBL" id="CP060696">
    <property type="protein sequence ID" value="QNO17549.1"/>
    <property type="molecule type" value="Genomic_DNA"/>
</dbReference>
<gene>
    <name evidence="5" type="ORF">H6X83_11500</name>
</gene>
<dbReference type="Proteomes" id="UP000516046">
    <property type="component" value="Chromosome"/>
</dbReference>
<evidence type="ECO:0000259" key="3">
    <source>
        <dbReference type="Pfam" id="PF00728"/>
    </source>
</evidence>
<evidence type="ECO:0000256" key="2">
    <source>
        <dbReference type="ARBA" id="ARBA00022801"/>
    </source>
</evidence>
<dbReference type="InterPro" id="IPR015883">
    <property type="entry name" value="Glyco_hydro_20_cat"/>
</dbReference>
<dbReference type="GO" id="GO:0005975">
    <property type="term" value="P:carbohydrate metabolic process"/>
    <property type="evidence" value="ECO:0007669"/>
    <property type="project" value="InterPro"/>
</dbReference>
<dbReference type="CDD" id="cd06565">
    <property type="entry name" value="GH20_GcnA-like"/>
    <property type="match status" value="1"/>
</dbReference>
<sequence>MNSLQYADLKEAHIVKINPAGCDSTAQFLLKEEQPELGLQLCEEGLTLLAKKTDEPGFTAQEKDGTVTMEYGSRVDFCRALAALCAREGQTGWQLHESCVFEDFGVTLDCSRNAVMKLEELHHFLRLAALMGYRFAGLYMEDTIAIDGEPCFGNMRGAYTSEELQELDCYAQSLGIELRAYVQTLAHINQITRYETYAPIIDTDDILLVGDERTYKLLDHLLGTVSKSIRSRKINIGMDEAHMAGLGKYLDQHGYHKRTEVLLEHLNRVLEICRKYGFQVQMWSDLFFHQVNGQNHLDTENLPKIPPDVELAYWDYYSSDKEHYKEMLRQHRLMTNHVAFAGGAWKWTGFTPHNHYSFETGKAALAACRESNVQSVVITTWGDNGAETSMFAVLPALYVDAQLAYEAPEDLERFRCITGTAMGDFLKIDLPCHFSERGGIHNNASKYLLYQDALFGTFDSAVSKGISNFYARAAEQLEAIKAAPKFGYLFETQMQLCRVLSNKAELGREIYDAYHTGQRDHLEEIAEEVFPQMLKDLAAFQQAFRRQWMRENKPFGFEVQTIRLGGLDARLREVQAVLRGYLHGELDSIAELDVPHIPSSYFEEQDIEKLNYNLWSVIVSPSVIG</sequence>
<dbReference type="RefSeq" id="WP_212506621.1">
    <property type="nucleotide sequence ID" value="NZ_CP060696.1"/>
</dbReference>
<dbReference type="PANTHER" id="PTHR21040">
    <property type="entry name" value="BCDNA.GH04120"/>
    <property type="match status" value="1"/>
</dbReference>
<dbReference type="InterPro" id="IPR017853">
    <property type="entry name" value="GH"/>
</dbReference>
<dbReference type="Pfam" id="PF18088">
    <property type="entry name" value="Glyco_H_20C_C"/>
    <property type="match status" value="1"/>
</dbReference>
<evidence type="ECO:0000313" key="5">
    <source>
        <dbReference type="EMBL" id="QNO17549.1"/>
    </source>
</evidence>
<evidence type="ECO:0000313" key="6">
    <source>
        <dbReference type="Proteomes" id="UP000516046"/>
    </source>
</evidence>
<comment type="similarity">
    <text evidence="1">Belongs to the glycosyl hydrolase 20 family.</text>
</comment>
<dbReference type="PANTHER" id="PTHR21040:SF8">
    <property type="entry name" value="BCDNA.GH04120"/>
    <property type="match status" value="1"/>
</dbReference>
<organism evidence="5 6">
    <name type="scientific">Caproicibacterium amylolyticum</name>
    <dbReference type="NCBI Taxonomy" id="2766537"/>
    <lineage>
        <taxon>Bacteria</taxon>
        <taxon>Bacillati</taxon>
        <taxon>Bacillota</taxon>
        <taxon>Clostridia</taxon>
        <taxon>Eubacteriales</taxon>
        <taxon>Oscillospiraceae</taxon>
        <taxon>Caproicibacterium</taxon>
    </lineage>
</organism>
<name>A0A7G9WFT7_9FIRM</name>